<keyword evidence="14" id="KW-0029">Amino-acid transport</keyword>
<dbReference type="PROSITE" id="PS50283">
    <property type="entry name" value="NA_SOLUT_SYMP_3"/>
    <property type="match status" value="1"/>
</dbReference>
<dbReference type="Gene3D" id="1.20.1730.10">
    <property type="entry name" value="Sodium/glucose cotransporter"/>
    <property type="match status" value="1"/>
</dbReference>
<feature type="transmembrane region" description="Helical" evidence="14">
    <location>
        <begin position="408"/>
        <end position="432"/>
    </location>
</feature>
<evidence type="ECO:0000256" key="11">
    <source>
        <dbReference type="ARBA" id="ARBA00023201"/>
    </source>
</evidence>
<name>A0A1M6ABJ8_PSEXY</name>
<feature type="transmembrane region" description="Helical" evidence="14">
    <location>
        <begin position="320"/>
        <end position="348"/>
    </location>
</feature>
<dbReference type="OrthoDB" id="9810181at2"/>
<comment type="catalytic activity">
    <reaction evidence="12">
        <text>L-proline(in) + Na(+)(in) = L-proline(out) + Na(+)(out)</text>
        <dbReference type="Rhea" id="RHEA:28967"/>
        <dbReference type="ChEBI" id="CHEBI:29101"/>
        <dbReference type="ChEBI" id="CHEBI:60039"/>
    </reaction>
</comment>
<evidence type="ECO:0000256" key="2">
    <source>
        <dbReference type="ARBA" id="ARBA00006434"/>
    </source>
</evidence>
<evidence type="ECO:0000256" key="14">
    <source>
        <dbReference type="RuleBase" id="RU366012"/>
    </source>
</evidence>
<keyword evidence="9 14" id="KW-0406">Ion transport</keyword>
<evidence type="ECO:0000256" key="3">
    <source>
        <dbReference type="ARBA" id="ARBA00022448"/>
    </source>
</evidence>
<evidence type="ECO:0000256" key="1">
    <source>
        <dbReference type="ARBA" id="ARBA00004651"/>
    </source>
</evidence>
<dbReference type="CDD" id="cd11475">
    <property type="entry name" value="SLC5sbd_PutP"/>
    <property type="match status" value="1"/>
</dbReference>
<feature type="transmembrane region" description="Helical" evidence="14">
    <location>
        <begin position="384"/>
        <end position="402"/>
    </location>
</feature>
<dbReference type="GO" id="GO:0005298">
    <property type="term" value="F:proline:sodium symporter activity"/>
    <property type="evidence" value="ECO:0007669"/>
    <property type="project" value="UniProtKB-UniRule"/>
</dbReference>
<comment type="similarity">
    <text evidence="2 13">Belongs to the sodium:solute symporter (SSF) (TC 2.A.21) family.</text>
</comment>
<dbReference type="STRING" id="185007.SAMN02910350_00576"/>
<comment type="caution">
    <text evidence="14">Lacks conserved residue(s) required for the propagation of feature annotation.</text>
</comment>
<accession>A0A1M6ABJ8</accession>
<comment type="subcellular location">
    <subcellularLocation>
        <location evidence="1 14">Cell membrane</location>
        <topology evidence="1 14">Multi-pass membrane protein</topology>
    </subcellularLocation>
</comment>
<dbReference type="RefSeq" id="WP_072911135.1">
    <property type="nucleotide sequence ID" value="NZ_FQYQ01000001.1"/>
</dbReference>
<dbReference type="PANTHER" id="PTHR48086:SF3">
    <property type="entry name" value="SODIUM_PROLINE SYMPORTER"/>
    <property type="match status" value="1"/>
</dbReference>
<feature type="transmembrane region" description="Helical" evidence="14">
    <location>
        <begin position="66"/>
        <end position="93"/>
    </location>
</feature>
<evidence type="ECO:0000256" key="8">
    <source>
        <dbReference type="ARBA" id="ARBA00023053"/>
    </source>
</evidence>
<gene>
    <name evidence="15" type="ORF">SAMN02745725_00180</name>
</gene>
<feature type="transmembrane region" description="Helical" evidence="14">
    <location>
        <begin position="238"/>
        <end position="260"/>
    </location>
</feature>
<evidence type="ECO:0000256" key="6">
    <source>
        <dbReference type="ARBA" id="ARBA00022847"/>
    </source>
</evidence>
<dbReference type="GO" id="GO:0005886">
    <property type="term" value="C:plasma membrane"/>
    <property type="evidence" value="ECO:0007669"/>
    <property type="project" value="UniProtKB-SubCell"/>
</dbReference>
<organism evidence="15 16">
    <name type="scientific">Pseudobutyrivibrio xylanivorans DSM 14809</name>
    <dbReference type="NCBI Taxonomy" id="1123012"/>
    <lineage>
        <taxon>Bacteria</taxon>
        <taxon>Bacillati</taxon>
        <taxon>Bacillota</taxon>
        <taxon>Clostridia</taxon>
        <taxon>Lachnospirales</taxon>
        <taxon>Lachnospiraceae</taxon>
        <taxon>Pseudobutyrivibrio</taxon>
    </lineage>
</organism>
<feature type="transmembrane region" description="Helical" evidence="14">
    <location>
        <begin position="161"/>
        <end position="184"/>
    </location>
</feature>
<feature type="transmembrane region" description="Helical" evidence="14">
    <location>
        <begin position="281"/>
        <end position="300"/>
    </location>
</feature>
<keyword evidence="7 14" id="KW-1133">Transmembrane helix</keyword>
<sequence length="504" mass="54041">MATLGIVIAIVIYLAALLIMGATFAKENHTVGDYYLGGRKLGPFVTAMSAEASDMSSWLLMGLPGVAYATGICDVFWTALGLGIGTYVNWLLVAKRLRKYSEKNNSVTIPDFFENRFRDKSHTLMLISSLIIVVFFVPYVGSGFAACGKLFSSLFGLDYTIAMLASAAVIIGYTATGGFMAASVTDFIQSIIMTIALIAVVCFGLSTVDGIATVSTYSNSLDGYISLTAMHDFESASRVSYGGIITIISTMAWGLGYFGMPHILLRFMAIEDPEKIKLSRRISTVWVFIAMGVAIFIGVMTRTMVHEGAIGELVDSERAIVIIAQTLAEHSFIASLLAGVILAGILACTMSTCDSQMLAASSSVSENILHETFGINLSEHMQMVMARVVLVIIAAIGVIIARDPNSSVFGIVSFAWAGFGAAFGPIMLLALFWKRANKYGAIAGMIGGGVMIFVWKFGIKPMGGIFGIYELLPAFIVALILCVVVSLLTPAPEKEIVEEFESIR</sequence>
<comment type="function">
    <text evidence="14">Catalyzes the sodium-dependent uptake of extracellular L-proline.</text>
</comment>
<dbReference type="NCBIfam" id="TIGR00813">
    <property type="entry name" value="sss"/>
    <property type="match status" value="1"/>
</dbReference>
<dbReference type="InterPro" id="IPR050277">
    <property type="entry name" value="Sodium:Solute_Symporter"/>
</dbReference>
<dbReference type="AlphaFoldDB" id="A0A1M6ABJ8"/>
<reference evidence="15 16" key="1">
    <citation type="submission" date="2016-11" db="EMBL/GenBank/DDBJ databases">
        <authorList>
            <person name="Jaros S."/>
            <person name="Januszkiewicz K."/>
            <person name="Wedrychowicz H."/>
        </authorList>
    </citation>
    <scope>NUCLEOTIDE SEQUENCE [LARGE SCALE GENOMIC DNA]</scope>
    <source>
        <strain evidence="15 16">DSM 14809</strain>
    </source>
</reference>
<dbReference type="InterPro" id="IPR018212">
    <property type="entry name" value="Na/solute_symporter_CS"/>
</dbReference>
<dbReference type="InterPro" id="IPR011851">
    <property type="entry name" value="Na/Pro_symporter"/>
</dbReference>
<keyword evidence="16" id="KW-1185">Reference proteome</keyword>
<dbReference type="Proteomes" id="UP000184185">
    <property type="component" value="Unassembled WGS sequence"/>
</dbReference>
<feature type="transmembrane region" description="Helical" evidence="14">
    <location>
        <begin position="465"/>
        <end position="488"/>
    </location>
</feature>
<dbReference type="PROSITE" id="PS00457">
    <property type="entry name" value="NA_SOLUT_SYMP_2"/>
    <property type="match status" value="1"/>
</dbReference>
<evidence type="ECO:0000256" key="5">
    <source>
        <dbReference type="ARBA" id="ARBA00022692"/>
    </source>
</evidence>
<dbReference type="Pfam" id="PF00474">
    <property type="entry name" value="SSF"/>
    <property type="match status" value="1"/>
</dbReference>
<protein>
    <recommendedName>
        <fullName evidence="14">Sodium/proline symporter</fullName>
    </recommendedName>
    <alternativeName>
        <fullName evidence="14">Proline permease</fullName>
    </alternativeName>
</protein>
<dbReference type="PANTHER" id="PTHR48086">
    <property type="entry name" value="SODIUM/PROLINE SYMPORTER-RELATED"/>
    <property type="match status" value="1"/>
</dbReference>
<keyword evidence="5 14" id="KW-0812">Transmembrane</keyword>
<dbReference type="EMBL" id="FQYQ01000001">
    <property type="protein sequence ID" value="SHI33870.1"/>
    <property type="molecule type" value="Genomic_DNA"/>
</dbReference>
<dbReference type="InterPro" id="IPR038377">
    <property type="entry name" value="Na/Glc_symporter_sf"/>
</dbReference>
<dbReference type="InterPro" id="IPR001734">
    <property type="entry name" value="Na/solute_symporter"/>
</dbReference>
<keyword evidence="4 14" id="KW-1003">Cell membrane</keyword>
<keyword evidence="8 14" id="KW-0915">Sodium</keyword>
<evidence type="ECO:0000256" key="13">
    <source>
        <dbReference type="RuleBase" id="RU362091"/>
    </source>
</evidence>
<dbReference type="GO" id="GO:0031402">
    <property type="term" value="F:sodium ion binding"/>
    <property type="evidence" value="ECO:0007669"/>
    <property type="project" value="UniProtKB-UniRule"/>
</dbReference>
<feature type="transmembrane region" description="Helical" evidence="14">
    <location>
        <begin position="191"/>
        <end position="218"/>
    </location>
</feature>
<dbReference type="PROSITE" id="PS00456">
    <property type="entry name" value="NA_SOLUT_SYMP_1"/>
    <property type="match status" value="1"/>
</dbReference>
<keyword evidence="6 14" id="KW-0769">Symport</keyword>
<evidence type="ECO:0000256" key="12">
    <source>
        <dbReference type="ARBA" id="ARBA00033708"/>
    </source>
</evidence>
<keyword evidence="3 14" id="KW-0813">Transport</keyword>
<keyword evidence="10 14" id="KW-0472">Membrane</keyword>
<evidence type="ECO:0000256" key="4">
    <source>
        <dbReference type="ARBA" id="ARBA00022475"/>
    </source>
</evidence>
<evidence type="ECO:0000256" key="9">
    <source>
        <dbReference type="ARBA" id="ARBA00023065"/>
    </source>
</evidence>
<proteinExistence type="inferred from homology"/>
<keyword evidence="11 14" id="KW-0739">Sodium transport</keyword>
<evidence type="ECO:0000313" key="16">
    <source>
        <dbReference type="Proteomes" id="UP000184185"/>
    </source>
</evidence>
<evidence type="ECO:0000256" key="10">
    <source>
        <dbReference type="ARBA" id="ARBA00023136"/>
    </source>
</evidence>
<evidence type="ECO:0000256" key="7">
    <source>
        <dbReference type="ARBA" id="ARBA00022989"/>
    </source>
</evidence>
<dbReference type="GO" id="GO:0015824">
    <property type="term" value="P:proline transport"/>
    <property type="evidence" value="ECO:0007669"/>
    <property type="project" value="UniProtKB-UniRule"/>
</dbReference>
<feature type="transmembrane region" description="Helical" evidence="14">
    <location>
        <begin position="123"/>
        <end position="141"/>
    </location>
</feature>
<evidence type="ECO:0000313" key="15">
    <source>
        <dbReference type="EMBL" id="SHI33870.1"/>
    </source>
</evidence>
<feature type="transmembrane region" description="Helical" evidence="14">
    <location>
        <begin position="439"/>
        <end position="459"/>
    </location>
</feature>